<dbReference type="EMBL" id="BQNB010019773">
    <property type="protein sequence ID" value="GJT88896.1"/>
    <property type="molecule type" value="Genomic_DNA"/>
</dbReference>
<reference evidence="1" key="2">
    <citation type="submission" date="2022-01" db="EMBL/GenBank/DDBJ databases">
        <authorList>
            <person name="Yamashiro T."/>
            <person name="Shiraishi A."/>
            <person name="Satake H."/>
            <person name="Nakayama K."/>
        </authorList>
    </citation>
    <scope>NUCLEOTIDE SEQUENCE</scope>
</reference>
<dbReference type="Proteomes" id="UP001151760">
    <property type="component" value="Unassembled WGS sequence"/>
</dbReference>
<accession>A0ABQ5HLX6</accession>
<evidence type="ECO:0008006" key="3">
    <source>
        <dbReference type="Google" id="ProtNLM"/>
    </source>
</evidence>
<gene>
    <name evidence="1" type="ORF">Tco_1070613</name>
</gene>
<sequence>MILKCFQDASGLRVNLAKSKLYEIGVNSEEVNRAAIILNCGYDSLSFIYLGGFQNMTGARLKKSIWDGIVSSSLAIDDTGLAFSHSFTKKASDDETTLFWEDSWVAPGPCLKLRFPRLYALETNKEVKVKDR</sequence>
<name>A0ABQ5HLX6_9ASTR</name>
<reference evidence="1" key="1">
    <citation type="journal article" date="2022" name="Int. J. Mol. Sci.">
        <title>Draft Genome of Tanacetum Coccineum: Genomic Comparison of Closely Related Tanacetum-Family Plants.</title>
        <authorList>
            <person name="Yamashiro T."/>
            <person name="Shiraishi A."/>
            <person name="Nakayama K."/>
            <person name="Satake H."/>
        </authorList>
    </citation>
    <scope>NUCLEOTIDE SEQUENCE</scope>
</reference>
<protein>
    <recommendedName>
        <fullName evidence="3">Reverse transcriptase domain-containing protein</fullName>
    </recommendedName>
</protein>
<keyword evidence="2" id="KW-1185">Reference proteome</keyword>
<evidence type="ECO:0000313" key="2">
    <source>
        <dbReference type="Proteomes" id="UP001151760"/>
    </source>
</evidence>
<proteinExistence type="predicted"/>
<evidence type="ECO:0000313" key="1">
    <source>
        <dbReference type="EMBL" id="GJT88896.1"/>
    </source>
</evidence>
<organism evidence="1 2">
    <name type="scientific">Tanacetum coccineum</name>
    <dbReference type="NCBI Taxonomy" id="301880"/>
    <lineage>
        <taxon>Eukaryota</taxon>
        <taxon>Viridiplantae</taxon>
        <taxon>Streptophyta</taxon>
        <taxon>Embryophyta</taxon>
        <taxon>Tracheophyta</taxon>
        <taxon>Spermatophyta</taxon>
        <taxon>Magnoliopsida</taxon>
        <taxon>eudicotyledons</taxon>
        <taxon>Gunneridae</taxon>
        <taxon>Pentapetalae</taxon>
        <taxon>asterids</taxon>
        <taxon>campanulids</taxon>
        <taxon>Asterales</taxon>
        <taxon>Asteraceae</taxon>
        <taxon>Asteroideae</taxon>
        <taxon>Anthemideae</taxon>
        <taxon>Anthemidinae</taxon>
        <taxon>Tanacetum</taxon>
    </lineage>
</organism>
<comment type="caution">
    <text evidence="1">The sequence shown here is derived from an EMBL/GenBank/DDBJ whole genome shotgun (WGS) entry which is preliminary data.</text>
</comment>